<evidence type="ECO:0000313" key="9">
    <source>
        <dbReference type="EMBL" id="KOO53652.1"/>
    </source>
</evidence>
<accession>A0A0M0LRX4</accession>
<dbReference type="OrthoDB" id="1740151at2759"/>
<keyword evidence="3" id="KW-0560">Oxidoreductase</keyword>
<name>A0A0M0LRX4_9EUKA</name>
<evidence type="ECO:0000256" key="5">
    <source>
        <dbReference type="ARBA" id="ARBA00025782"/>
    </source>
</evidence>
<evidence type="ECO:0000313" key="10">
    <source>
        <dbReference type="Proteomes" id="UP000037460"/>
    </source>
</evidence>
<evidence type="ECO:0000256" key="2">
    <source>
        <dbReference type="ARBA" id="ARBA00022737"/>
    </source>
</evidence>
<feature type="domain" description="Thioredoxin" evidence="8">
    <location>
        <begin position="276"/>
        <end position="401"/>
    </location>
</feature>
<evidence type="ECO:0000256" key="3">
    <source>
        <dbReference type="ARBA" id="ARBA00023002"/>
    </source>
</evidence>
<dbReference type="Proteomes" id="UP000037460">
    <property type="component" value="Unassembled WGS sequence"/>
</dbReference>
<dbReference type="AlphaFoldDB" id="A0A0M0LRX4"/>
<dbReference type="EC" id="1.8.1.8" evidence="1"/>
<dbReference type="PANTHER" id="PTHR13871:SF96">
    <property type="entry name" value="THIOREDOXIN DOMAIN-CONTAINING PROTEIN"/>
    <property type="match status" value="1"/>
</dbReference>
<dbReference type="PANTHER" id="PTHR13871">
    <property type="entry name" value="THIOREDOXIN"/>
    <property type="match status" value="1"/>
</dbReference>
<sequence>MLFALKRMQTSDGLATSALSSPALQALNAATYALDECLTFAHKLRRAEGANAVHLFLRPLVTSLTKLPPGELMVIPLVIKHTPRLVIVRRAPAPEEHMCTMTICCAGPGGLGYHPNVAQPPKIKYQTSFEVRGVQFSRVCDEALWVGAWYAANRSGKRDGDDVLFTVLIPFLTEKSLEDAMVHTHTCCEALGIGPSPMRSARRTHPGYGVARTTAHYLLTRVHDMSLADAKHISLLLRLQLLRFATNDLPFVGMLGEADRTRETLLTIMGHEPLLAPEGSELTISMASSLEGVEVLGIYFSASWCPPCRKFTPQLASSYTRIRRKMHGNFQIILAPLDQTEGAFDAYRSKMPWPSLRFGSALVTKLAERFEVDGIPKLVLLTAEGEIVSDDGVRLLRKHTHGFPWSSTKPVETPHMHMLCERLLRLTDVDPGPKQELPRYKEIDLIALPASVSTREQAVAAVRHCDWLCTALAVQSHSVHNTAFLKFALIEFVFTQLLPLPAPRRGRGVATCVWRAPVDYEEQRTMLEVLARIMEHFAASTLSLNHTRPADSVRMVVPACIAAIADCVLRQRSINYRSELCAHLGGISEGSEDALHKGFTLDCGPLAAQAALVACHTPELNMARTAALDYFGSFRKLPKLFRWDKSHKFSVELANWLRHVCVDRAFPADTNSLVQYVTDPDALLMKNYPEFRHYRDIAFYFKFFLNPDKKCFPRRDRPFTQREMQLSFGWDPASAEFTVSAGGEIPLSAQPKRKRGEIPPKERFSSLAVASEYVKPQSADNEDDILHLWDLPSFGELDVANTHALGQHDSELLLSYLTVPYLRIPLVISFF</sequence>
<protein>
    <recommendedName>
        <fullName evidence="1">protein-disulfide reductase</fullName>
        <ecNumber evidence="1">1.8.1.8</ecNumber>
    </recommendedName>
</protein>
<comment type="catalytic activity">
    <reaction evidence="7">
        <text>[protein]-dithiol + NADP(+) = [protein]-disulfide + NADPH + H(+)</text>
        <dbReference type="Rhea" id="RHEA:18753"/>
        <dbReference type="Rhea" id="RHEA-COMP:10593"/>
        <dbReference type="Rhea" id="RHEA-COMP:10594"/>
        <dbReference type="ChEBI" id="CHEBI:15378"/>
        <dbReference type="ChEBI" id="CHEBI:29950"/>
        <dbReference type="ChEBI" id="CHEBI:50058"/>
        <dbReference type="ChEBI" id="CHEBI:57783"/>
        <dbReference type="ChEBI" id="CHEBI:58349"/>
        <dbReference type="EC" id="1.8.1.8"/>
    </reaction>
</comment>
<dbReference type="InterPro" id="IPR036249">
    <property type="entry name" value="Thioredoxin-like_sf"/>
</dbReference>
<dbReference type="PROSITE" id="PS51352">
    <property type="entry name" value="THIOREDOXIN_2"/>
    <property type="match status" value="1"/>
</dbReference>
<keyword evidence="10" id="KW-1185">Reference proteome</keyword>
<comment type="caution">
    <text evidence="9">The sequence shown here is derived from an EMBL/GenBank/DDBJ whole genome shotgun (WGS) entry which is preliminary data.</text>
</comment>
<dbReference type="SUPFAM" id="SSF52833">
    <property type="entry name" value="Thioredoxin-like"/>
    <property type="match status" value="1"/>
</dbReference>
<reference evidence="10" key="1">
    <citation type="journal article" date="2015" name="PLoS Genet.">
        <title>Genome Sequence and Transcriptome Analyses of Chrysochromulina tobin: Metabolic Tools for Enhanced Algal Fitness in the Prominent Order Prymnesiales (Haptophyceae).</title>
        <authorList>
            <person name="Hovde B.T."/>
            <person name="Deodato C.R."/>
            <person name="Hunsperger H.M."/>
            <person name="Ryken S.A."/>
            <person name="Yost W."/>
            <person name="Jha R.K."/>
            <person name="Patterson J."/>
            <person name="Monnat R.J. Jr."/>
            <person name="Barlow S.B."/>
            <person name="Starkenburg S.R."/>
            <person name="Cattolico R.A."/>
        </authorList>
    </citation>
    <scope>NUCLEOTIDE SEQUENCE</scope>
    <source>
        <strain evidence="10">CCMP291</strain>
    </source>
</reference>
<evidence type="ECO:0000256" key="7">
    <source>
        <dbReference type="ARBA" id="ARBA00047804"/>
    </source>
</evidence>
<evidence type="ECO:0000256" key="1">
    <source>
        <dbReference type="ARBA" id="ARBA00012612"/>
    </source>
</evidence>
<dbReference type="Pfam" id="PF13905">
    <property type="entry name" value="Thioredoxin_8"/>
    <property type="match status" value="1"/>
</dbReference>
<dbReference type="GO" id="GO:0047134">
    <property type="term" value="F:protein-disulfide reductase [NAD(P)H] activity"/>
    <property type="evidence" value="ECO:0007669"/>
    <property type="project" value="UniProtKB-EC"/>
</dbReference>
<keyword evidence="2" id="KW-0677">Repeat</keyword>
<evidence type="ECO:0000256" key="4">
    <source>
        <dbReference type="ARBA" id="ARBA00023027"/>
    </source>
</evidence>
<keyword evidence="4" id="KW-0520">NAD</keyword>
<comment type="catalytic activity">
    <reaction evidence="6">
        <text>[protein]-dithiol + NAD(+) = [protein]-disulfide + NADH + H(+)</text>
        <dbReference type="Rhea" id="RHEA:18749"/>
        <dbReference type="Rhea" id="RHEA-COMP:10593"/>
        <dbReference type="Rhea" id="RHEA-COMP:10594"/>
        <dbReference type="ChEBI" id="CHEBI:15378"/>
        <dbReference type="ChEBI" id="CHEBI:29950"/>
        <dbReference type="ChEBI" id="CHEBI:50058"/>
        <dbReference type="ChEBI" id="CHEBI:57540"/>
        <dbReference type="ChEBI" id="CHEBI:57945"/>
        <dbReference type="EC" id="1.8.1.8"/>
    </reaction>
</comment>
<evidence type="ECO:0000259" key="8">
    <source>
        <dbReference type="PROSITE" id="PS51352"/>
    </source>
</evidence>
<gene>
    <name evidence="9" type="ORF">Ctob_016578</name>
</gene>
<evidence type="ECO:0000256" key="6">
    <source>
        <dbReference type="ARBA" id="ARBA00047388"/>
    </source>
</evidence>
<feature type="non-terminal residue" evidence="9">
    <location>
        <position position="831"/>
    </location>
</feature>
<dbReference type="InterPro" id="IPR012336">
    <property type="entry name" value="Thioredoxin-like_fold"/>
</dbReference>
<dbReference type="InterPro" id="IPR013766">
    <property type="entry name" value="Thioredoxin_domain"/>
</dbReference>
<proteinExistence type="inferred from homology"/>
<comment type="similarity">
    <text evidence="5">Belongs to the nucleoredoxin family.</text>
</comment>
<dbReference type="InterPro" id="IPR052259">
    <property type="entry name" value="Nucleoredoxin-like"/>
</dbReference>
<organism evidence="9 10">
    <name type="scientific">Chrysochromulina tobinii</name>
    <dbReference type="NCBI Taxonomy" id="1460289"/>
    <lineage>
        <taxon>Eukaryota</taxon>
        <taxon>Haptista</taxon>
        <taxon>Haptophyta</taxon>
        <taxon>Prymnesiophyceae</taxon>
        <taxon>Prymnesiales</taxon>
        <taxon>Chrysochromulinaceae</taxon>
        <taxon>Chrysochromulina</taxon>
    </lineage>
</organism>
<dbReference type="EMBL" id="JWZX01000130">
    <property type="protein sequence ID" value="KOO53652.1"/>
    <property type="molecule type" value="Genomic_DNA"/>
</dbReference>
<dbReference type="Gene3D" id="3.40.30.10">
    <property type="entry name" value="Glutaredoxin"/>
    <property type="match status" value="1"/>
</dbReference>